<evidence type="ECO:0000256" key="4">
    <source>
        <dbReference type="HAMAP-Rule" id="MF_00213"/>
    </source>
</evidence>
<organism evidence="5 6">
    <name type="scientific">Adlercreutzia caecimuris</name>
    <dbReference type="NCBI Taxonomy" id="671266"/>
    <lineage>
        <taxon>Bacteria</taxon>
        <taxon>Bacillati</taxon>
        <taxon>Actinomycetota</taxon>
        <taxon>Coriobacteriia</taxon>
        <taxon>Eggerthellales</taxon>
        <taxon>Eggerthellaceae</taxon>
        <taxon>Adlercreutzia</taxon>
    </lineage>
</organism>
<dbReference type="GO" id="GO:0051604">
    <property type="term" value="P:protein maturation"/>
    <property type="evidence" value="ECO:0007669"/>
    <property type="project" value="InterPro"/>
</dbReference>
<evidence type="ECO:0000313" key="6">
    <source>
        <dbReference type="Proteomes" id="UP000308978"/>
    </source>
</evidence>
<dbReference type="AlphaFoldDB" id="A0A4S4FW52"/>
<dbReference type="GO" id="GO:0008270">
    <property type="term" value="F:zinc ion binding"/>
    <property type="evidence" value="ECO:0007669"/>
    <property type="project" value="UniProtKB-UniRule"/>
</dbReference>
<evidence type="ECO:0000313" key="5">
    <source>
        <dbReference type="EMBL" id="THG34784.1"/>
    </source>
</evidence>
<proteinExistence type="inferred from homology"/>
<comment type="caution">
    <text evidence="5">The sequence shown here is derived from an EMBL/GenBank/DDBJ whole genome shotgun (WGS) entry which is preliminary data.</text>
</comment>
<feature type="binding site" evidence="4">
    <location>
        <position position="121"/>
    </location>
    <ligand>
        <name>Zn(2+)</name>
        <dbReference type="ChEBI" id="CHEBI:29105"/>
    </ligand>
</feature>
<keyword evidence="2 4" id="KW-0479">Metal-binding</keyword>
<keyword evidence="1 4" id="KW-0533">Nickel</keyword>
<gene>
    <name evidence="4" type="primary">hypA</name>
    <name evidence="5" type="ORF">E5986_11260</name>
</gene>
<dbReference type="PANTHER" id="PTHR34535">
    <property type="entry name" value="HYDROGENASE MATURATION FACTOR HYPA"/>
    <property type="match status" value="1"/>
</dbReference>
<keyword evidence="3 4" id="KW-0862">Zinc</keyword>
<feature type="binding site" evidence="4">
    <location>
        <position position="31"/>
    </location>
    <ligand>
        <name>Ni(2+)</name>
        <dbReference type="ChEBI" id="CHEBI:49786"/>
    </ligand>
</feature>
<reference evidence="5 6" key="1">
    <citation type="submission" date="2019-04" db="EMBL/GenBank/DDBJ databases">
        <title>Microbes associate with the intestines of laboratory mice.</title>
        <authorList>
            <person name="Navarre W."/>
            <person name="Wong E."/>
            <person name="Huang K.C."/>
            <person name="Tropini C."/>
            <person name="Ng K."/>
            <person name="Yu B."/>
        </authorList>
    </citation>
    <scope>NUCLEOTIDE SEQUENCE [LARGE SCALE GENOMIC DNA]</scope>
    <source>
        <strain evidence="5 6">NM80_B27</strain>
    </source>
</reference>
<sequence length="149" mass="16094">MAGRRVVGAPVDVSAGTLTGSLQQARGGTMHEMALVRNIMEVVVEEAEAAGAAEVTAVHLDVGEGRDIVIELFESLFQFLARGTVAENARVVINATPYRVRCNQCGEEFHLDFKDRLSQTCLGCGADRDYTLISGNELCINKIEAIPRT</sequence>
<dbReference type="PANTHER" id="PTHR34535:SF3">
    <property type="entry name" value="HYDROGENASE MATURATION FACTOR HYPA"/>
    <property type="match status" value="1"/>
</dbReference>
<dbReference type="HAMAP" id="MF_00213">
    <property type="entry name" value="HypA_HybF"/>
    <property type="match status" value="1"/>
</dbReference>
<comment type="similarity">
    <text evidence="4">Belongs to the HypA/HybF family.</text>
</comment>
<feature type="binding site" evidence="4">
    <location>
        <position position="124"/>
    </location>
    <ligand>
        <name>Zn(2+)</name>
        <dbReference type="ChEBI" id="CHEBI:29105"/>
    </ligand>
</feature>
<name>A0A4S4FW52_9ACTN</name>
<dbReference type="GO" id="GO:0016151">
    <property type="term" value="F:nickel cation binding"/>
    <property type="evidence" value="ECO:0007669"/>
    <property type="project" value="UniProtKB-UniRule"/>
</dbReference>
<evidence type="ECO:0000256" key="3">
    <source>
        <dbReference type="ARBA" id="ARBA00022833"/>
    </source>
</evidence>
<comment type="function">
    <text evidence="4">Involved in the maturation of [NiFe] hydrogenases. Required for nickel insertion into the metal center of the hydrogenase.</text>
</comment>
<dbReference type="Pfam" id="PF01155">
    <property type="entry name" value="HypA"/>
    <property type="match status" value="1"/>
</dbReference>
<protein>
    <recommendedName>
        <fullName evidence="4">Hydrogenase maturation factor HypA</fullName>
    </recommendedName>
</protein>
<dbReference type="InterPro" id="IPR000688">
    <property type="entry name" value="HypA/HybF"/>
</dbReference>
<evidence type="ECO:0000256" key="2">
    <source>
        <dbReference type="ARBA" id="ARBA00022723"/>
    </source>
</evidence>
<dbReference type="EMBL" id="SSTJ01000023">
    <property type="protein sequence ID" value="THG34784.1"/>
    <property type="molecule type" value="Genomic_DNA"/>
</dbReference>
<dbReference type="Proteomes" id="UP000308978">
    <property type="component" value="Unassembled WGS sequence"/>
</dbReference>
<accession>A0A4S4FW52</accession>
<dbReference type="Gene3D" id="3.30.2320.80">
    <property type="match status" value="1"/>
</dbReference>
<feature type="binding site" evidence="4">
    <location>
        <position position="105"/>
    </location>
    <ligand>
        <name>Zn(2+)</name>
        <dbReference type="ChEBI" id="CHEBI:29105"/>
    </ligand>
</feature>
<feature type="binding site" evidence="4">
    <location>
        <position position="102"/>
    </location>
    <ligand>
        <name>Zn(2+)</name>
        <dbReference type="ChEBI" id="CHEBI:29105"/>
    </ligand>
</feature>
<evidence type="ECO:0000256" key="1">
    <source>
        <dbReference type="ARBA" id="ARBA00022596"/>
    </source>
</evidence>